<dbReference type="InterPro" id="IPR027417">
    <property type="entry name" value="P-loop_NTPase"/>
</dbReference>
<accession>A0A078AIY0</accession>
<keyword evidence="2 4" id="KW-0378">Hydrolase</keyword>
<dbReference type="AlphaFoldDB" id="A0A078AIY0"/>
<comment type="domain">
    <text evidence="4">The Q motif is unique to and characteristic of the DEAD box family of RNA helicases and controls ATP binding and hydrolysis.</text>
</comment>
<dbReference type="GO" id="GO:0016787">
    <property type="term" value="F:hydrolase activity"/>
    <property type="evidence" value="ECO:0007669"/>
    <property type="project" value="UniProtKB-KW"/>
</dbReference>
<sequence>MVKFLSGVKIMNELAKGVQTMRQFIYPSVLQKEAIPVLKKKQNKNVIVRYSMMSGIKLTLLLPTIDNLLRKVVTSVANEKSDMHYVLILCHSTIRCAEVEEFVRKLTTFCNDVLDIVNLYSDDNSENIITLKKSMNIDQSSTSAQANMKAIYKSRCKVLISTPNQALHLCKKDAFKQTQCASLIVDKIDMHIALDQASDLLEIAKLSSEPKFMTIITTNFKDDQKEDESFQALKKALFREQKALIIQVNEDHRVKSKFERIEHYYVLTQTNLDKFVLLFTLIKLGILDGKTLIYTSDVVQAYRIKIFMQRFQLKAFVLAPDMPKNQAKSLIHFFHIGQFNIMIVLQSGYSHQPEFKNIQHVINFDAPEKYNQYKEAGQHIEFDNGSELTFINPQSDKDKLELYQRKLMKAFSNAHMLKCIPVLWQELMKIKTRVEDVVKTLDNKKVKEEKTNEFKKQLLTNKRLKDYFSNNPQEKEILLNDLAKSDTSQRDRFMFKHLGFLPSYALPQQVMAITPEQIQQCTVGTNSILSGIGSFSGILSSDKQLTSQRGLNTLEGFADATESNSSLVQNLASLPATIQRYHLTQNELNQDKQEDLAFKNEDPALVNYESLEPTSGRKMWKIRHHKVVKKKLKPFKNGFIGN</sequence>
<dbReference type="OMA" id="AHCKSVV"/>
<proteinExistence type="inferred from homology"/>
<dbReference type="GO" id="GO:0005524">
    <property type="term" value="F:ATP binding"/>
    <property type="evidence" value="ECO:0007669"/>
    <property type="project" value="UniProtKB-UniRule"/>
</dbReference>
<evidence type="ECO:0000256" key="2">
    <source>
        <dbReference type="ARBA" id="ARBA00022801"/>
    </source>
</evidence>
<keyword evidence="1 4" id="KW-0547">Nucleotide-binding</keyword>
<dbReference type="GO" id="GO:0003723">
    <property type="term" value="F:RNA binding"/>
    <property type="evidence" value="ECO:0007669"/>
    <property type="project" value="UniProtKB-UniRule"/>
</dbReference>
<gene>
    <name evidence="5" type="primary">Contig9269.g9908</name>
    <name evidence="5" type="ORF">STYLEM_11208</name>
</gene>
<evidence type="ECO:0000313" key="5">
    <source>
        <dbReference type="EMBL" id="CDW82179.1"/>
    </source>
</evidence>
<keyword evidence="3 4" id="KW-0067">ATP-binding</keyword>
<dbReference type="GO" id="GO:0003724">
    <property type="term" value="F:RNA helicase activity"/>
    <property type="evidence" value="ECO:0007669"/>
    <property type="project" value="UniProtKB-EC"/>
</dbReference>
<dbReference type="EMBL" id="CCKQ01010645">
    <property type="protein sequence ID" value="CDW82179.1"/>
    <property type="molecule type" value="Genomic_DNA"/>
</dbReference>
<evidence type="ECO:0000256" key="4">
    <source>
        <dbReference type="RuleBase" id="RU365068"/>
    </source>
</evidence>
<dbReference type="OrthoDB" id="1191041at2759"/>
<comment type="similarity">
    <text evidence="4">Belongs to the DEAD box helicase family.</text>
</comment>
<dbReference type="SUPFAM" id="SSF52540">
    <property type="entry name" value="P-loop containing nucleoside triphosphate hydrolases"/>
    <property type="match status" value="2"/>
</dbReference>
<dbReference type="InParanoid" id="A0A078AIY0"/>
<keyword evidence="6" id="KW-1185">Reference proteome</keyword>
<keyword evidence="4" id="KW-0694">RNA-binding</keyword>
<evidence type="ECO:0000256" key="3">
    <source>
        <dbReference type="ARBA" id="ARBA00022840"/>
    </source>
</evidence>
<evidence type="ECO:0000256" key="1">
    <source>
        <dbReference type="ARBA" id="ARBA00022741"/>
    </source>
</evidence>
<comment type="catalytic activity">
    <reaction evidence="4">
        <text>ATP + H2O = ADP + phosphate + H(+)</text>
        <dbReference type="Rhea" id="RHEA:13065"/>
        <dbReference type="ChEBI" id="CHEBI:15377"/>
        <dbReference type="ChEBI" id="CHEBI:15378"/>
        <dbReference type="ChEBI" id="CHEBI:30616"/>
        <dbReference type="ChEBI" id="CHEBI:43474"/>
        <dbReference type="ChEBI" id="CHEBI:456216"/>
        <dbReference type="EC" id="3.6.4.13"/>
    </reaction>
</comment>
<protein>
    <recommendedName>
        <fullName evidence="4">ATP-dependent RNA helicase</fullName>
        <ecNumber evidence="4">3.6.4.13</ecNumber>
    </recommendedName>
</protein>
<reference evidence="5 6" key="1">
    <citation type="submission" date="2014-06" db="EMBL/GenBank/DDBJ databases">
        <authorList>
            <person name="Swart Estienne"/>
        </authorList>
    </citation>
    <scope>NUCLEOTIDE SEQUENCE [LARGE SCALE GENOMIC DNA]</scope>
    <source>
        <strain evidence="5 6">130c</strain>
    </source>
</reference>
<organism evidence="5 6">
    <name type="scientific">Stylonychia lemnae</name>
    <name type="common">Ciliate</name>
    <dbReference type="NCBI Taxonomy" id="5949"/>
    <lineage>
        <taxon>Eukaryota</taxon>
        <taxon>Sar</taxon>
        <taxon>Alveolata</taxon>
        <taxon>Ciliophora</taxon>
        <taxon>Intramacronucleata</taxon>
        <taxon>Spirotrichea</taxon>
        <taxon>Stichotrichia</taxon>
        <taxon>Sporadotrichida</taxon>
        <taxon>Oxytrichidae</taxon>
        <taxon>Stylonychinae</taxon>
        <taxon>Stylonychia</taxon>
    </lineage>
</organism>
<dbReference type="Gene3D" id="3.40.50.300">
    <property type="entry name" value="P-loop containing nucleotide triphosphate hydrolases"/>
    <property type="match status" value="2"/>
</dbReference>
<name>A0A078AIY0_STYLE</name>
<dbReference type="Proteomes" id="UP000039865">
    <property type="component" value="Unassembled WGS sequence"/>
</dbReference>
<dbReference type="EC" id="3.6.4.13" evidence="4"/>
<comment type="function">
    <text evidence="4">RNA helicase.</text>
</comment>
<dbReference type="PANTHER" id="PTHR24031">
    <property type="entry name" value="RNA HELICASE"/>
    <property type="match status" value="1"/>
</dbReference>
<evidence type="ECO:0000313" key="6">
    <source>
        <dbReference type="Proteomes" id="UP000039865"/>
    </source>
</evidence>
<keyword evidence="4 5" id="KW-0347">Helicase</keyword>